<dbReference type="Proteomes" id="UP000814128">
    <property type="component" value="Unassembled WGS sequence"/>
</dbReference>
<accession>A0ACB8QT37</accession>
<proteinExistence type="predicted"/>
<evidence type="ECO:0000313" key="2">
    <source>
        <dbReference type="Proteomes" id="UP000814128"/>
    </source>
</evidence>
<evidence type="ECO:0000313" key="1">
    <source>
        <dbReference type="EMBL" id="KAI0034536.1"/>
    </source>
</evidence>
<keyword evidence="2" id="KW-1185">Reference proteome</keyword>
<comment type="caution">
    <text evidence="1">The sequence shown here is derived from an EMBL/GenBank/DDBJ whole genome shotgun (WGS) entry which is preliminary data.</text>
</comment>
<reference evidence="1" key="2">
    <citation type="journal article" date="2022" name="New Phytol.">
        <title>Evolutionary transition to the ectomycorrhizal habit in the genomes of a hyperdiverse lineage of mushroom-forming fungi.</title>
        <authorList>
            <person name="Looney B."/>
            <person name="Miyauchi S."/>
            <person name="Morin E."/>
            <person name="Drula E."/>
            <person name="Courty P.E."/>
            <person name="Kohler A."/>
            <person name="Kuo A."/>
            <person name="LaButti K."/>
            <person name="Pangilinan J."/>
            <person name="Lipzen A."/>
            <person name="Riley R."/>
            <person name="Andreopoulos W."/>
            <person name="He G."/>
            <person name="Johnson J."/>
            <person name="Nolan M."/>
            <person name="Tritt A."/>
            <person name="Barry K.W."/>
            <person name="Grigoriev I.V."/>
            <person name="Nagy L.G."/>
            <person name="Hibbett D."/>
            <person name="Henrissat B."/>
            <person name="Matheny P.B."/>
            <person name="Labbe J."/>
            <person name="Martin F.M."/>
        </authorList>
    </citation>
    <scope>NUCLEOTIDE SEQUENCE</scope>
    <source>
        <strain evidence="1">EC-137</strain>
    </source>
</reference>
<gene>
    <name evidence="1" type="ORF">K488DRAFT_45320</name>
</gene>
<name>A0ACB8QT37_9AGAM</name>
<protein>
    <submittedName>
        <fullName evidence="1">Cysteine proteinase</fullName>
    </submittedName>
</protein>
<dbReference type="EMBL" id="MU273499">
    <property type="protein sequence ID" value="KAI0034536.1"/>
    <property type="molecule type" value="Genomic_DNA"/>
</dbReference>
<reference evidence="1" key="1">
    <citation type="submission" date="2021-02" db="EMBL/GenBank/DDBJ databases">
        <authorList>
            <consortium name="DOE Joint Genome Institute"/>
            <person name="Ahrendt S."/>
            <person name="Looney B.P."/>
            <person name="Miyauchi S."/>
            <person name="Morin E."/>
            <person name="Drula E."/>
            <person name="Courty P.E."/>
            <person name="Chicoki N."/>
            <person name="Fauchery L."/>
            <person name="Kohler A."/>
            <person name="Kuo A."/>
            <person name="Labutti K."/>
            <person name="Pangilinan J."/>
            <person name="Lipzen A."/>
            <person name="Riley R."/>
            <person name="Andreopoulos W."/>
            <person name="He G."/>
            <person name="Johnson J."/>
            <person name="Barry K.W."/>
            <person name="Grigoriev I.V."/>
            <person name="Nagy L."/>
            <person name="Hibbett D."/>
            <person name="Henrissat B."/>
            <person name="Matheny P.B."/>
            <person name="Labbe J."/>
            <person name="Martin F."/>
        </authorList>
    </citation>
    <scope>NUCLEOTIDE SEQUENCE</scope>
    <source>
        <strain evidence="1">EC-137</strain>
    </source>
</reference>
<sequence length="327" mass="35920">MFLHTLAFPQDISDLHYTPEHHMPVTPQDIYQSLVVNGKGSYCFGQNGLLLGILRGLGYRAYAVPGRVLVPSWAPGMPDFVYSALHHLVLLVQPHPAPLAAVTYVVDVGFGGTGTLRPVLLADGSAGTPQRVPRADTSSDDELVGGWVWGAYPPERHRVVRCAVDESLELNANAGDAPSRAWHMQVSHAAADGSDGQPEWKTLFTFLEIEFHQTDIDAGSFSVSNMPRYIFSRAVICTRRFATALQTEEDKAEVVARIGEGGVDGLGWVEKWSLEGAKITHRVGSHTVEEREVKTERERIETLRDLFGVGIKLEDEEWIKGRAAALV</sequence>
<organism evidence="1 2">
    <name type="scientific">Vararia minispora EC-137</name>
    <dbReference type="NCBI Taxonomy" id="1314806"/>
    <lineage>
        <taxon>Eukaryota</taxon>
        <taxon>Fungi</taxon>
        <taxon>Dikarya</taxon>
        <taxon>Basidiomycota</taxon>
        <taxon>Agaricomycotina</taxon>
        <taxon>Agaricomycetes</taxon>
        <taxon>Russulales</taxon>
        <taxon>Lachnocladiaceae</taxon>
        <taxon>Vararia</taxon>
    </lineage>
</organism>